<sequence length="266" mass="30871">MPKTTAKTITTTRRIEAKKRPSRLQRSLLLDRQEHNVNENFWPNEINYNNHHHQQEQQRQGRNDPPAREDDLSYYSTDRGLAEMMNFILNDEELSKYLLANDNTLHRTSSSNDNNHPNDSPTFETKQQPQHQQSTPTPTPTSSSSPFVSPSLSGWTQSDIDMAGALWDYWEELDAMDLIQAQLESQLEDENDDNHEDIDNIDYETHHPRPAHLRQRPEPQPFRSTLWKGRVKALVKDDTSSMSSPPELMQDSISSKRDIRAHELTM</sequence>
<feature type="region of interest" description="Disordered" evidence="1">
    <location>
        <begin position="52"/>
        <end position="73"/>
    </location>
</feature>
<gene>
    <name evidence="2" type="ORF">EC957_007731</name>
</gene>
<proteinExistence type="predicted"/>
<feature type="region of interest" description="Disordered" evidence="1">
    <location>
        <begin position="105"/>
        <end position="152"/>
    </location>
</feature>
<reference evidence="2" key="1">
    <citation type="journal article" date="2020" name="Fungal Divers.">
        <title>Resolving the Mortierellaceae phylogeny through synthesis of multi-gene phylogenetics and phylogenomics.</title>
        <authorList>
            <person name="Vandepol N."/>
            <person name="Liber J."/>
            <person name="Desiro A."/>
            <person name="Na H."/>
            <person name="Kennedy M."/>
            <person name="Barry K."/>
            <person name="Grigoriev I.V."/>
            <person name="Miller A.N."/>
            <person name="O'Donnell K."/>
            <person name="Stajich J.E."/>
            <person name="Bonito G."/>
        </authorList>
    </citation>
    <scope>NUCLEOTIDE SEQUENCE</scope>
    <source>
        <strain evidence="2">NRRL 2591</strain>
    </source>
</reference>
<feature type="region of interest" description="Disordered" evidence="1">
    <location>
        <begin position="236"/>
        <end position="266"/>
    </location>
</feature>
<name>A0A9P6K5D9_9FUNG</name>
<protein>
    <submittedName>
        <fullName evidence="2">Uncharacterized protein</fullName>
    </submittedName>
</protein>
<accession>A0A9P6K5D9</accession>
<feature type="compositionally biased region" description="Low complexity" evidence="1">
    <location>
        <begin position="109"/>
        <end position="146"/>
    </location>
</feature>
<feature type="compositionally biased region" description="Basic and acidic residues" evidence="1">
    <location>
        <begin position="254"/>
        <end position="266"/>
    </location>
</feature>
<dbReference type="Proteomes" id="UP000723463">
    <property type="component" value="Unassembled WGS sequence"/>
</dbReference>
<evidence type="ECO:0000313" key="3">
    <source>
        <dbReference type="Proteomes" id="UP000723463"/>
    </source>
</evidence>
<keyword evidence="3" id="KW-1185">Reference proteome</keyword>
<dbReference type="EMBL" id="JAAAXW010000037">
    <property type="protein sequence ID" value="KAF9547785.1"/>
    <property type="molecule type" value="Genomic_DNA"/>
</dbReference>
<organism evidence="2 3">
    <name type="scientific">Mortierella hygrophila</name>
    <dbReference type="NCBI Taxonomy" id="979708"/>
    <lineage>
        <taxon>Eukaryota</taxon>
        <taxon>Fungi</taxon>
        <taxon>Fungi incertae sedis</taxon>
        <taxon>Mucoromycota</taxon>
        <taxon>Mortierellomycotina</taxon>
        <taxon>Mortierellomycetes</taxon>
        <taxon>Mortierellales</taxon>
        <taxon>Mortierellaceae</taxon>
        <taxon>Mortierella</taxon>
    </lineage>
</organism>
<evidence type="ECO:0000256" key="1">
    <source>
        <dbReference type="SAM" id="MobiDB-lite"/>
    </source>
</evidence>
<evidence type="ECO:0000313" key="2">
    <source>
        <dbReference type="EMBL" id="KAF9547785.1"/>
    </source>
</evidence>
<comment type="caution">
    <text evidence="2">The sequence shown here is derived from an EMBL/GenBank/DDBJ whole genome shotgun (WGS) entry which is preliminary data.</text>
</comment>
<dbReference type="AlphaFoldDB" id="A0A9P6K5D9"/>
<feature type="compositionally biased region" description="Basic and acidic residues" evidence="1">
    <location>
        <begin position="53"/>
        <end position="71"/>
    </location>
</feature>